<reference evidence="1 2" key="1">
    <citation type="submission" date="2017-09" db="EMBL/GenBank/DDBJ databases">
        <title>Depth-based differentiation of microbial function through sediment-hosted aquifers and enrichment of novel symbionts in the deep terrestrial subsurface.</title>
        <authorList>
            <person name="Probst A.J."/>
            <person name="Ladd B."/>
            <person name="Jarett J.K."/>
            <person name="Geller-Mcgrath D.E."/>
            <person name="Sieber C.M."/>
            <person name="Emerson J.B."/>
            <person name="Anantharaman K."/>
            <person name="Thomas B.C."/>
            <person name="Malmstrom R."/>
            <person name="Stieglmeier M."/>
            <person name="Klingl A."/>
            <person name="Woyke T."/>
            <person name="Ryan C.M."/>
            <person name="Banfield J.F."/>
        </authorList>
    </citation>
    <scope>NUCLEOTIDE SEQUENCE [LARGE SCALE GENOMIC DNA]</scope>
    <source>
        <strain evidence="1">CG11_big_fil_rev_8_21_14_0_20_42_13</strain>
    </source>
</reference>
<evidence type="ECO:0000313" key="2">
    <source>
        <dbReference type="Proteomes" id="UP000229641"/>
    </source>
</evidence>
<gene>
    <name evidence="1" type="ORF">COV72_01770</name>
</gene>
<evidence type="ECO:0000313" key="1">
    <source>
        <dbReference type="EMBL" id="PIQ89666.1"/>
    </source>
</evidence>
<dbReference type="Proteomes" id="UP000229641">
    <property type="component" value="Unassembled WGS sequence"/>
</dbReference>
<proteinExistence type="predicted"/>
<sequence>MSVAITKGKLSNIPWNAKISQKGKNEIHAHIKFLCPKHKIAMKALIKAGKKTSAFKCSRCKEPHYFIYRGRKLTDRQSSQLIFAQIAAKLT</sequence>
<dbReference type="AlphaFoldDB" id="A0A2H0LZ63"/>
<comment type="caution">
    <text evidence="1">The sequence shown here is derived from an EMBL/GenBank/DDBJ whole genome shotgun (WGS) entry which is preliminary data.</text>
</comment>
<protein>
    <submittedName>
        <fullName evidence="1">Uncharacterized protein</fullName>
    </submittedName>
</protein>
<organism evidence="1 2">
    <name type="scientific">Candidatus Ghiorseimicrobium undicola</name>
    <dbReference type="NCBI Taxonomy" id="1974746"/>
    <lineage>
        <taxon>Bacteria</taxon>
        <taxon>Pseudomonadati</taxon>
        <taxon>Candidatus Omnitrophota</taxon>
        <taxon>Candidatus Ghiorseimicrobium</taxon>
    </lineage>
</organism>
<name>A0A2H0LZ63_9BACT</name>
<dbReference type="EMBL" id="PCWA01000026">
    <property type="protein sequence ID" value="PIQ89666.1"/>
    <property type="molecule type" value="Genomic_DNA"/>
</dbReference>
<accession>A0A2H0LZ63</accession>